<dbReference type="EMBL" id="CATZLL010000014">
    <property type="protein sequence ID" value="CAJ0819800.1"/>
    <property type="molecule type" value="Genomic_DNA"/>
</dbReference>
<reference evidence="3 4" key="1">
    <citation type="submission" date="2023-07" db="EMBL/GenBank/DDBJ databases">
        <authorList>
            <person name="Peeters C."/>
        </authorList>
    </citation>
    <scope>NUCLEOTIDE SEQUENCE [LARGE SCALE GENOMIC DNA]</scope>
    <source>
        <strain evidence="3 4">LMG 18101</strain>
    </source>
</reference>
<evidence type="ECO:0000313" key="3">
    <source>
        <dbReference type="EMBL" id="CAJ0819800.1"/>
    </source>
</evidence>
<keyword evidence="2" id="KW-1133">Transmembrane helix</keyword>
<dbReference type="Proteomes" id="UP001189757">
    <property type="component" value="Unassembled WGS sequence"/>
</dbReference>
<gene>
    <name evidence="3" type="ORF">LMG18101_04070</name>
</gene>
<proteinExistence type="predicted"/>
<comment type="caution">
    <text evidence="3">The sequence shown here is derived from an EMBL/GenBank/DDBJ whole genome shotgun (WGS) entry which is preliminary data.</text>
</comment>
<keyword evidence="2" id="KW-0812">Transmembrane</keyword>
<feature type="region of interest" description="Disordered" evidence="1">
    <location>
        <begin position="1"/>
        <end position="21"/>
    </location>
</feature>
<feature type="transmembrane region" description="Helical" evidence="2">
    <location>
        <begin position="54"/>
        <end position="73"/>
    </location>
</feature>
<evidence type="ECO:0008006" key="5">
    <source>
        <dbReference type="Google" id="ProtNLM"/>
    </source>
</evidence>
<feature type="region of interest" description="Disordered" evidence="1">
    <location>
        <begin position="75"/>
        <end position="95"/>
    </location>
</feature>
<name>A0ABN9JUE1_9RALS</name>
<dbReference type="RefSeq" id="WP_316682180.1">
    <property type="nucleotide sequence ID" value="NZ_CATZLL010000014.1"/>
</dbReference>
<keyword evidence="4" id="KW-1185">Reference proteome</keyword>
<protein>
    <recommendedName>
        <fullName evidence="5">Transmembrane protein</fullName>
    </recommendedName>
</protein>
<organism evidence="3 4">
    <name type="scientific">Ralstonia flaminis</name>
    <dbReference type="NCBI Taxonomy" id="3058597"/>
    <lineage>
        <taxon>Bacteria</taxon>
        <taxon>Pseudomonadati</taxon>
        <taxon>Pseudomonadota</taxon>
        <taxon>Betaproteobacteria</taxon>
        <taxon>Burkholderiales</taxon>
        <taxon>Burkholderiaceae</taxon>
        <taxon>Ralstonia</taxon>
    </lineage>
</organism>
<accession>A0ABN9JUE1</accession>
<evidence type="ECO:0000256" key="1">
    <source>
        <dbReference type="SAM" id="MobiDB-lite"/>
    </source>
</evidence>
<evidence type="ECO:0000313" key="4">
    <source>
        <dbReference type="Proteomes" id="UP001189757"/>
    </source>
</evidence>
<evidence type="ECO:0000256" key="2">
    <source>
        <dbReference type="SAM" id="Phobius"/>
    </source>
</evidence>
<keyword evidence="2" id="KW-0472">Membrane</keyword>
<sequence length="95" mass="10398">MSDMQPHPTHRTRAPRAHRDAMPMHLPRHATHAAWHTRPNEAMPPEPEMADAQTVFYIARGIAVLLAAIAVGLGSASSETERPVAYPTSSHATTR</sequence>